<feature type="compositionally biased region" description="Basic and acidic residues" evidence="9">
    <location>
        <begin position="1"/>
        <end position="10"/>
    </location>
</feature>
<proteinExistence type="inferred from homology"/>
<dbReference type="Pfam" id="PF00400">
    <property type="entry name" value="WD40"/>
    <property type="match status" value="2"/>
</dbReference>
<reference evidence="10" key="1">
    <citation type="submission" date="2023-05" db="EMBL/GenBank/DDBJ databases">
        <authorList>
            <person name="Huff M."/>
        </authorList>
    </citation>
    <scope>NUCLEOTIDE SEQUENCE</scope>
</reference>
<keyword evidence="11" id="KW-1185">Reference proteome</keyword>
<dbReference type="GO" id="GO:0005737">
    <property type="term" value="C:cytoplasm"/>
    <property type="evidence" value="ECO:0007669"/>
    <property type="project" value="TreeGrafter"/>
</dbReference>
<evidence type="ECO:0000256" key="5">
    <source>
        <dbReference type="ARBA" id="ARBA00038092"/>
    </source>
</evidence>
<dbReference type="Gene3D" id="2.130.10.10">
    <property type="entry name" value="YVTN repeat-like/Quinoprotein amine dehydrogenase"/>
    <property type="match status" value="1"/>
</dbReference>
<dbReference type="InterPro" id="IPR052415">
    <property type="entry name" value="Diphthine_MTase"/>
</dbReference>
<sequence length="578" mass="64745">MKQKETENEVKSANVKKGISPPQPSVPPLLRFVGTQKRMVKYSAREDNYKPYEKSKEDDHSKEIDKSTKISGEEYEKNEIRVGIKDWWTKSKYAYLNQPAIKSTTYIPQYSVPCKSAASPPTTSKNSLFINPFCVFDFVSLNSIYMDVGHSYLEGNADAVEFCPQDSFHNVLAASTYTLQEGDRPSRVGSISLFDVDTDACRLNLTQRLETAGIFDIKWNSGFVQNMGHPLLAQADADGYVRIHSLQSSDLDGSDVYGNYLKELCGKHISSSMCLCIDWNPSSTSMTVGLSDGSVSIISMHESQLSILQDWKAHEFEVWATSFDVHQPQLVYTGSDDCKFSCWDLRDDPSNSVFQNAKVHKMGICSIAKSPSDPNIVLTGCYDEHLRVWDVRSISYPISETSICLGGGVWRVKHHPSIPGLILTACMHNGFAVVKIKDGRAEVIETYKKHDSLAYGADWQRGVSFVTGRRNSKAIATCSFYDRLLRVWIPECEQSNVVNKQSEGVNQYLGVQKACGKTSMVACDVMVVCWMNSLRLKALIYTKVTDHISGIMLQYSEGMKNIDLPALVFIMLNWKAIN</sequence>
<dbReference type="GO" id="GO:0017183">
    <property type="term" value="P:protein histidyl modification to diphthamide"/>
    <property type="evidence" value="ECO:0007669"/>
    <property type="project" value="TreeGrafter"/>
</dbReference>
<keyword evidence="4" id="KW-0378">Hydrolase</keyword>
<dbReference type="PANTHER" id="PTHR46042:SF1">
    <property type="entry name" value="DIPHTHINE METHYLTRANSFERASE"/>
    <property type="match status" value="1"/>
</dbReference>
<evidence type="ECO:0000256" key="2">
    <source>
        <dbReference type="ARBA" id="ARBA00022574"/>
    </source>
</evidence>
<name>A0AAD1ZDG1_9LAMI</name>
<evidence type="ECO:0000256" key="9">
    <source>
        <dbReference type="SAM" id="MobiDB-lite"/>
    </source>
</evidence>
<evidence type="ECO:0000313" key="10">
    <source>
        <dbReference type="EMBL" id="CAI9767339.1"/>
    </source>
</evidence>
<dbReference type="InterPro" id="IPR036322">
    <property type="entry name" value="WD40_repeat_dom_sf"/>
</dbReference>
<feature type="region of interest" description="Disordered" evidence="9">
    <location>
        <begin position="44"/>
        <end position="67"/>
    </location>
</feature>
<dbReference type="InterPro" id="IPR015943">
    <property type="entry name" value="WD40/YVTN_repeat-like_dom_sf"/>
</dbReference>
<comment type="pathway">
    <text evidence="1">Protein modification; peptidyl-diphthamide biosynthesis.</text>
</comment>
<dbReference type="PROSITE" id="PS00678">
    <property type="entry name" value="WD_REPEATS_1"/>
    <property type="match status" value="1"/>
</dbReference>
<feature type="region of interest" description="Disordered" evidence="9">
    <location>
        <begin position="1"/>
        <end position="29"/>
    </location>
</feature>
<gene>
    <name evidence="10" type="ORF">FPE_LOCUS14769</name>
</gene>
<evidence type="ECO:0000256" key="4">
    <source>
        <dbReference type="ARBA" id="ARBA00022801"/>
    </source>
</evidence>
<dbReference type="Proteomes" id="UP000834106">
    <property type="component" value="Chromosome 9"/>
</dbReference>
<protein>
    <recommendedName>
        <fullName evidence="6">methylated diphthine methylhydrolase</fullName>
        <ecNumber evidence="6">3.1.1.97</ecNumber>
    </recommendedName>
</protein>
<dbReference type="InterPro" id="IPR019775">
    <property type="entry name" value="WD40_repeat_CS"/>
</dbReference>
<feature type="repeat" description="WD" evidence="8">
    <location>
        <begin position="357"/>
        <end position="393"/>
    </location>
</feature>
<dbReference type="AlphaFoldDB" id="A0AAD1ZDG1"/>
<keyword evidence="3" id="KW-0677">Repeat</keyword>
<dbReference type="PANTHER" id="PTHR46042">
    <property type="entry name" value="DIPHTHINE METHYLTRANSFERASE"/>
    <property type="match status" value="1"/>
</dbReference>
<dbReference type="SMART" id="SM00320">
    <property type="entry name" value="WD40"/>
    <property type="match status" value="5"/>
</dbReference>
<evidence type="ECO:0000313" key="11">
    <source>
        <dbReference type="Proteomes" id="UP000834106"/>
    </source>
</evidence>
<dbReference type="GO" id="GO:0061685">
    <property type="term" value="F:diphthine methylesterase activity"/>
    <property type="evidence" value="ECO:0007669"/>
    <property type="project" value="UniProtKB-EC"/>
</dbReference>
<evidence type="ECO:0000256" key="8">
    <source>
        <dbReference type="PROSITE-ProRule" id="PRU00221"/>
    </source>
</evidence>
<evidence type="ECO:0000256" key="1">
    <source>
        <dbReference type="ARBA" id="ARBA00005156"/>
    </source>
</evidence>
<dbReference type="PROSITE" id="PS50082">
    <property type="entry name" value="WD_REPEATS_2"/>
    <property type="match status" value="1"/>
</dbReference>
<dbReference type="InterPro" id="IPR001680">
    <property type="entry name" value="WD40_rpt"/>
</dbReference>
<evidence type="ECO:0000256" key="7">
    <source>
        <dbReference type="ARBA" id="ARBA00047551"/>
    </source>
</evidence>
<dbReference type="EMBL" id="OU503044">
    <property type="protein sequence ID" value="CAI9767339.1"/>
    <property type="molecule type" value="Genomic_DNA"/>
</dbReference>
<evidence type="ECO:0000256" key="3">
    <source>
        <dbReference type="ARBA" id="ARBA00022737"/>
    </source>
</evidence>
<dbReference type="SUPFAM" id="SSF50978">
    <property type="entry name" value="WD40 repeat-like"/>
    <property type="match status" value="1"/>
</dbReference>
<comment type="catalytic activity">
    <reaction evidence="7">
        <text>diphthine methyl ester-[translation elongation factor 2] + H2O = diphthine-[translation elongation factor 2] + methanol + H(+)</text>
        <dbReference type="Rhea" id="RHEA:42656"/>
        <dbReference type="Rhea" id="RHEA-COMP:10172"/>
        <dbReference type="Rhea" id="RHEA-COMP:10173"/>
        <dbReference type="ChEBI" id="CHEBI:15377"/>
        <dbReference type="ChEBI" id="CHEBI:15378"/>
        <dbReference type="ChEBI" id="CHEBI:17790"/>
        <dbReference type="ChEBI" id="CHEBI:79005"/>
        <dbReference type="ChEBI" id="CHEBI:82696"/>
        <dbReference type="EC" id="3.1.1.97"/>
    </reaction>
</comment>
<comment type="similarity">
    <text evidence="5">Belongs to the DPH7 family.</text>
</comment>
<organism evidence="10 11">
    <name type="scientific">Fraxinus pennsylvanica</name>
    <dbReference type="NCBI Taxonomy" id="56036"/>
    <lineage>
        <taxon>Eukaryota</taxon>
        <taxon>Viridiplantae</taxon>
        <taxon>Streptophyta</taxon>
        <taxon>Embryophyta</taxon>
        <taxon>Tracheophyta</taxon>
        <taxon>Spermatophyta</taxon>
        <taxon>Magnoliopsida</taxon>
        <taxon>eudicotyledons</taxon>
        <taxon>Gunneridae</taxon>
        <taxon>Pentapetalae</taxon>
        <taxon>asterids</taxon>
        <taxon>lamiids</taxon>
        <taxon>Lamiales</taxon>
        <taxon>Oleaceae</taxon>
        <taxon>Oleeae</taxon>
        <taxon>Fraxinus</taxon>
    </lineage>
</organism>
<evidence type="ECO:0000256" key="6">
    <source>
        <dbReference type="ARBA" id="ARBA00039131"/>
    </source>
</evidence>
<dbReference type="EC" id="3.1.1.97" evidence="6"/>
<keyword evidence="2 8" id="KW-0853">WD repeat</keyword>
<accession>A0AAD1ZDG1</accession>